<feature type="region of interest" description="Disordered" evidence="7">
    <location>
        <begin position="25"/>
        <end position="54"/>
    </location>
</feature>
<proteinExistence type="inferred from homology"/>
<evidence type="ECO:0000259" key="9">
    <source>
        <dbReference type="Pfam" id="PF01694"/>
    </source>
</evidence>
<evidence type="ECO:0000256" key="6">
    <source>
        <dbReference type="ARBA" id="ARBA00023136"/>
    </source>
</evidence>
<dbReference type="InterPro" id="IPR022764">
    <property type="entry name" value="Peptidase_S54_rhomboid_dom"/>
</dbReference>
<dbReference type="Gene3D" id="1.20.1540.10">
    <property type="entry name" value="Rhomboid-like"/>
    <property type="match status" value="1"/>
</dbReference>
<protein>
    <submittedName>
        <fullName evidence="10">Rhomboid-domain-containing protein</fullName>
    </submittedName>
</protein>
<dbReference type="SUPFAM" id="SSF144091">
    <property type="entry name" value="Rhomboid-like"/>
    <property type="match status" value="1"/>
</dbReference>
<evidence type="ECO:0000313" key="11">
    <source>
        <dbReference type="Proteomes" id="UP000193719"/>
    </source>
</evidence>
<dbReference type="Pfam" id="PF01694">
    <property type="entry name" value="Rhomboid"/>
    <property type="match status" value="1"/>
</dbReference>
<feature type="transmembrane region" description="Helical" evidence="8">
    <location>
        <begin position="172"/>
        <end position="193"/>
    </location>
</feature>
<reference evidence="10 11" key="1">
    <citation type="submission" date="2016-08" db="EMBL/GenBank/DDBJ databases">
        <title>Genomes of anaerobic fungi encode conserved fungal cellulosomes for biomass hydrolysis.</title>
        <authorList>
            <consortium name="DOE Joint Genome Institute"/>
            <person name="Haitjema C.H."/>
            <person name="Gilmore S.P."/>
            <person name="Henske J.K."/>
            <person name="Solomon K.V."/>
            <person name="De Groot R."/>
            <person name="Kuo A."/>
            <person name="Mondo S.J."/>
            <person name="Salamov A.A."/>
            <person name="Labutti K."/>
            <person name="Zhao Z."/>
            <person name="Chiniquy J."/>
            <person name="Barry K."/>
            <person name="Brewer H.M."/>
            <person name="Purvine S.O."/>
            <person name="Wright A.T."/>
            <person name="Boxma B."/>
            <person name="Van Alen T."/>
            <person name="Hackstein J.H."/>
            <person name="Baker S.E."/>
            <person name="Grigoriev I.V."/>
            <person name="O'Malley M.A."/>
        </authorList>
    </citation>
    <scope>NUCLEOTIDE SEQUENCE [LARGE SCALE GENOMIC DNA]</scope>
    <source>
        <strain evidence="11">finn</strain>
    </source>
</reference>
<evidence type="ECO:0000313" key="10">
    <source>
        <dbReference type="EMBL" id="ORX60099.1"/>
    </source>
</evidence>
<keyword evidence="4" id="KW-0378">Hydrolase</keyword>
<dbReference type="Proteomes" id="UP000193719">
    <property type="component" value="Unassembled WGS sequence"/>
</dbReference>
<evidence type="ECO:0000256" key="7">
    <source>
        <dbReference type="SAM" id="MobiDB-lite"/>
    </source>
</evidence>
<evidence type="ECO:0000256" key="8">
    <source>
        <dbReference type="SAM" id="Phobius"/>
    </source>
</evidence>
<gene>
    <name evidence="10" type="ORF">BCR36DRAFT_316507</name>
</gene>
<evidence type="ECO:0000256" key="3">
    <source>
        <dbReference type="ARBA" id="ARBA00022692"/>
    </source>
</evidence>
<dbReference type="EMBL" id="MCFH01000002">
    <property type="protein sequence ID" value="ORX60099.1"/>
    <property type="molecule type" value="Genomic_DNA"/>
</dbReference>
<feature type="transmembrane region" description="Helical" evidence="8">
    <location>
        <begin position="282"/>
        <end position="298"/>
    </location>
</feature>
<name>A0A1Y1VMU7_9FUNG</name>
<evidence type="ECO:0000256" key="2">
    <source>
        <dbReference type="ARBA" id="ARBA00009045"/>
    </source>
</evidence>
<dbReference type="PANTHER" id="PTHR43731:SF14">
    <property type="entry name" value="PRESENILIN-ASSOCIATED RHOMBOID-LIKE PROTEIN, MITOCHONDRIAL"/>
    <property type="match status" value="1"/>
</dbReference>
<dbReference type="GO" id="GO:0004252">
    <property type="term" value="F:serine-type endopeptidase activity"/>
    <property type="evidence" value="ECO:0007669"/>
    <property type="project" value="InterPro"/>
</dbReference>
<sequence length="301" mass="35699">MQPDIEELRGIRNSYFKNNTYQKNKRNNTYNYEKNERNNEYSYDNSRNNDSFNNTNRRATNGVIEKIEFIIKIIFKKNINVVYGIIVLNVIVHILWEIASYNKEEFYDEELLRFMNNHFTISWNNLIKRKRYWTLITSTFSHKSIIHLTSNMSTFYYFALPVINRIGKKRFLMAYFLAGIGSSYSHVFFYHIVVPKLIKNYNRNYLFDLFYSSYMKYSYDNVSSLGASGAITGINTIFSCLFPTRLVSYNNRLRLPSWLYMVLFMVGDFYRSVTLTNGNIDTIGHVGGGIVGYIYYFYNLI</sequence>
<keyword evidence="11" id="KW-1185">Reference proteome</keyword>
<dbReference type="GO" id="GO:0016020">
    <property type="term" value="C:membrane"/>
    <property type="evidence" value="ECO:0007669"/>
    <property type="project" value="UniProtKB-SubCell"/>
</dbReference>
<comment type="subcellular location">
    <subcellularLocation>
        <location evidence="1">Membrane</location>
        <topology evidence="1">Multi-pass membrane protein</topology>
    </subcellularLocation>
</comment>
<feature type="compositionally biased region" description="Low complexity" evidence="7">
    <location>
        <begin position="40"/>
        <end position="54"/>
    </location>
</feature>
<dbReference type="InterPro" id="IPR050925">
    <property type="entry name" value="Rhomboid_protease_S54"/>
</dbReference>
<evidence type="ECO:0000256" key="4">
    <source>
        <dbReference type="ARBA" id="ARBA00022801"/>
    </source>
</evidence>
<reference evidence="10 11" key="2">
    <citation type="submission" date="2016-08" db="EMBL/GenBank/DDBJ databases">
        <title>Pervasive Adenine N6-methylation of Active Genes in Fungi.</title>
        <authorList>
            <consortium name="DOE Joint Genome Institute"/>
            <person name="Mondo S.J."/>
            <person name="Dannebaum R.O."/>
            <person name="Kuo R.C."/>
            <person name="Labutti K."/>
            <person name="Haridas S."/>
            <person name="Kuo A."/>
            <person name="Salamov A."/>
            <person name="Ahrendt S.R."/>
            <person name="Lipzen A."/>
            <person name="Sullivan W."/>
            <person name="Andreopoulos W.B."/>
            <person name="Clum A."/>
            <person name="Lindquist E."/>
            <person name="Daum C."/>
            <person name="Ramamoorthy G.K."/>
            <person name="Gryganskyi A."/>
            <person name="Culley D."/>
            <person name="Magnuson J.K."/>
            <person name="James T.Y."/>
            <person name="O'Malley M.A."/>
            <person name="Stajich J.E."/>
            <person name="Spatafora J.W."/>
            <person name="Visel A."/>
            <person name="Grigoriev I.V."/>
        </authorList>
    </citation>
    <scope>NUCLEOTIDE SEQUENCE [LARGE SCALE GENOMIC DNA]</scope>
    <source>
        <strain evidence="11">finn</strain>
    </source>
</reference>
<keyword evidence="5 8" id="KW-1133">Transmembrane helix</keyword>
<keyword evidence="3 8" id="KW-0812">Transmembrane</keyword>
<feature type="transmembrane region" description="Helical" evidence="8">
    <location>
        <begin position="140"/>
        <end position="160"/>
    </location>
</feature>
<feature type="transmembrane region" description="Helical" evidence="8">
    <location>
        <begin position="253"/>
        <end position="270"/>
    </location>
</feature>
<dbReference type="PANTHER" id="PTHR43731">
    <property type="entry name" value="RHOMBOID PROTEASE"/>
    <property type="match status" value="1"/>
</dbReference>
<evidence type="ECO:0000256" key="5">
    <source>
        <dbReference type="ARBA" id="ARBA00022989"/>
    </source>
</evidence>
<organism evidence="10 11">
    <name type="scientific">Piromyces finnis</name>
    <dbReference type="NCBI Taxonomy" id="1754191"/>
    <lineage>
        <taxon>Eukaryota</taxon>
        <taxon>Fungi</taxon>
        <taxon>Fungi incertae sedis</taxon>
        <taxon>Chytridiomycota</taxon>
        <taxon>Chytridiomycota incertae sedis</taxon>
        <taxon>Neocallimastigomycetes</taxon>
        <taxon>Neocallimastigales</taxon>
        <taxon>Neocallimastigaceae</taxon>
        <taxon>Piromyces</taxon>
    </lineage>
</organism>
<feature type="transmembrane region" description="Helical" evidence="8">
    <location>
        <begin position="222"/>
        <end position="241"/>
    </location>
</feature>
<dbReference type="InterPro" id="IPR035952">
    <property type="entry name" value="Rhomboid-like_sf"/>
</dbReference>
<feature type="transmembrane region" description="Helical" evidence="8">
    <location>
        <begin position="81"/>
        <end position="99"/>
    </location>
</feature>
<evidence type="ECO:0000256" key="1">
    <source>
        <dbReference type="ARBA" id="ARBA00004141"/>
    </source>
</evidence>
<accession>A0A1Y1VMU7</accession>
<comment type="caution">
    <text evidence="10">The sequence shown here is derived from an EMBL/GenBank/DDBJ whole genome shotgun (WGS) entry which is preliminary data.</text>
</comment>
<keyword evidence="6 8" id="KW-0472">Membrane</keyword>
<dbReference type="AlphaFoldDB" id="A0A1Y1VMU7"/>
<feature type="domain" description="Peptidase S54 rhomboid" evidence="9">
    <location>
        <begin position="130"/>
        <end position="298"/>
    </location>
</feature>
<comment type="similarity">
    <text evidence="2">Belongs to the peptidase S54 family.</text>
</comment>
<dbReference type="OrthoDB" id="418595at2759"/>